<gene>
    <name evidence="1" type="ORF">RRG08_035182</name>
</gene>
<name>A0AAE1DRP3_9GAST</name>
<accession>A0AAE1DRP3</accession>
<dbReference type="Proteomes" id="UP001283361">
    <property type="component" value="Unassembled WGS sequence"/>
</dbReference>
<dbReference type="AlphaFoldDB" id="A0AAE1DRP3"/>
<comment type="caution">
    <text evidence="1">The sequence shown here is derived from an EMBL/GenBank/DDBJ whole genome shotgun (WGS) entry which is preliminary data.</text>
</comment>
<evidence type="ECO:0000313" key="1">
    <source>
        <dbReference type="EMBL" id="KAK3779188.1"/>
    </source>
</evidence>
<evidence type="ECO:0000313" key="2">
    <source>
        <dbReference type="Proteomes" id="UP001283361"/>
    </source>
</evidence>
<dbReference type="EMBL" id="JAWDGP010002870">
    <property type="protein sequence ID" value="KAK3779188.1"/>
    <property type="molecule type" value="Genomic_DNA"/>
</dbReference>
<reference evidence="1" key="1">
    <citation type="journal article" date="2023" name="G3 (Bethesda)">
        <title>A reference genome for the long-term kleptoplast-retaining sea slug Elysia crispata morphotype clarki.</title>
        <authorList>
            <person name="Eastman K.E."/>
            <person name="Pendleton A.L."/>
            <person name="Shaikh M.A."/>
            <person name="Suttiyut T."/>
            <person name="Ogas R."/>
            <person name="Tomko P."/>
            <person name="Gavelis G."/>
            <person name="Widhalm J.R."/>
            <person name="Wisecaver J.H."/>
        </authorList>
    </citation>
    <scope>NUCLEOTIDE SEQUENCE</scope>
    <source>
        <strain evidence="1">ECLA1</strain>
    </source>
</reference>
<organism evidence="1 2">
    <name type="scientific">Elysia crispata</name>
    <name type="common">lettuce slug</name>
    <dbReference type="NCBI Taxonomy" id="231223"/>
    <lineage>
        <taxon>Eukaryota</taxon>
        <taxon>Metazoa</taxon>
        <taxon>Spiralia</taxon>
        <taxon>Lophotrochozoa</taxon>
        <taxon>Mollusca</taxon>
        <taxon>Gastropoda</taxon>
        <taxon>Heterobranchia</taxon>
        <taxon>Euthyneura</taxon>
        <taxon>Panpulmonata</taxon>
        <taxon>Sacoglossa</taxon>
        <taxon>Placobranchoidea</taxon>
        <taxon>Plakobranchidae</taxon>
        <taxon>Elysia</taxon>
    </lineage>
</organism>
<sequence length="24" mass="2859">MLTPELKRQRVNWIPTLESYLIAS</sequence>
<protein>
    <submittedName>
        <fullName evidence="1">Uncharacterized protein</fullName>
    </submittedName>
</protein>
<keyword evidence="2" id="KW-1185">Reference proteome</keyword>
<proteinExistence type="predicted"/>